<dbReference type="GO" id="GO:0003677">
    <property type="term" value="F:DNA binding"/>
    <property type="evidence" value="ECO:0007669"/>
    <property type="project" value="UniProtKB-KW"/>
</dbReference>
<reference evidence="1 2" key="1">
    <citation type="submission" date="2018-08" db="EMBL/GenBank/DDBJ databases">
        <title>Acidipila sp. 4G-K13, an acidobacterium isolated from forest soil.</title>
        <authorList>
            <person name="Gao Z.-H."/>
            <person name="Qiu L.-H."/>
        </authorList>
    </citation>
    <scope>NUCLEOTIDE SEQUENCE [LARGE SCALE GENOMIC DNA]</scope>
    <source>
        <strain evidence="1 2">4G-K13</strain>
    </source>
</reference>
<gene>
    <name evidence="1" type="ORF">D0Y96_10570</name>
</gene>
<protein>
    <submittedName>
        <fullName evidence="1">DNA-binding protein</fullName>
    </submittedName>
</protein>
<keyword evidence="1" id="KW-0238">DNA-binding</keyword>
<proteinExistence type="predicted"/>
<accession>A0A372IQ95</accession>
<dbReference type="EMBL" id="QVQT01000003">
    <property type="protein sequence ID" value="RFU17127.1"/>
    <property type="molecule type" value="Genomic_DNA"/>
</dbReference>
<dbReference type="AlphaFoldDB" id="A0A372IQ95"/>
<dbReference type="Proteomes" id="UP000264702">
    <property type="component" value="Unassembled WGS sequence"/>
</dbReference>
<comment type="caution">
    <text evidence="1">The sequence shown here is derived from an EMBL/GenBank/DDBJ whole genome shotgun (WGS) entry which is preliminary data.</text>
</comment>
<keyword evidence="2" id="KW-1185">Reference proteome</keyword>
<name>A0A372IQ95_9BACT</name>
<organism evidence="1 2">
    <name type="scientific">Paracidobacterium acidisoli</name>
    <dbReference type="NCBI Taxonomy" id="2303751"/>
    <lineage>
        <taxon>Bacteria</taxon>
        <taxon>Pseudomonadati</taxon>
        <taxon>Acidobacteriota</taxon>
        <taxon>Terriglobia</taxon>
        <taxon>Terriglobales</taxon>
        <taxon>Acidobacteriaceae</taxon>
        <taxon>Paracidobacterium</taxon>
    </lineage>
</organism>
<sequence length="69" mass="7904">MPKQAAVKQLDDLLTVTKAARELHLSVWGLRRAIRERRIGSYKVLGRVLVSKQEINRIITEGERPRIAV</sequence>
<evidence type="ECO:0000313" key="2">
    <source>
        <dbReference type="Proteomes" id="UP000264702"/>
    </source>
</evidence>
<evidence type="ECO:0000313" key="1">
    <source>
        <dbReference type="EMBL" id="RFU17127.1"/>
    </source>
</evidence>
<dbReference type="RefSeq" id="WP_117299456.1">
    <property type="nucleotide sequence ID" value="NZ_QVQT02000003.1"/>
</dbReference>